<dbReference type="HOGENOM" id="CLU_3278033_0_0_5"/>
<keyword evidence="1" id="KW-0614">Plasmid</keyword>
<keyword evidence="2" id="KW-1185">Reference proteome</keyword>
<evidence type="ECO:0000313" key="2">
    <source>
        <dbReference type="Proteomes" id="UP000005258"/>
    </source>
</evidence>
<dbReference type="KEGG" id="tmo:TMO_a0242"/>
<dbReference type="AlphaFoldDB" id="I3TSA7"/>
<reference evidence="1 2" key="1">
    <citation type="journal article" date="2012" name="J. Am. Chem. Soc.">
        <title>Bacterial biosynthesis and maturation of the didemnin anti-cancer agents.</title>
        <authorList>
            <person name="Xu Y."/>
            <person name="Kersten R.D."/>
            <person name="Nam S.J."/>
            <person name="Lu L."/>
            <person name="Al-Suwailem A.M."/>
            <person name="Zheng H."/>
            <person name="Fenical W."/>
            <person name="Dorrestein P.C."/>
            <person name="Moore B.S."/>
            <person name="Qian P.Y."/>
        </authorList>
    </citation>
    <scope>NUCLEOTIDE SEQUENCE [LARGE SCALE GENOMIC DNA]</scope>
    <source>
        <strain evidence="1 2">KA081020-065</strain>
    </source>
</reference>
<evidence type="ECO:0000313" key="1">
    <source>
        <dbReference type="EMBL" id="AFK55645.1"/>
    </source>
</evidence>
<dbReference type="EMBL" id="CP003237">
    <property type="protein sequence ID" value="AFK55645.1"/>
    <property type="molecule type" value="Genomic_DNA"/>
</dbReference>
<dbReference type="Proteomes" id="UP000005258">
    <property type="component" value="Plasmid pTM1"/>
</dbReference>
<protein>
    <submittedName>
        <fullName evidence="1">Uncharacterized protein</fullName>
    </submittedName>
</protein>
<geneLocation type="plasmid" evidence="1 2">
    <name>pTM1</name>
</geneLocation>
<proteinExistence type="predicted"/>
<gene>
    <name evidence="1" type="ordered locus">TMO_a0242</name>
</gene>
<accession>I3TSA7</accession>
<sequence>MPRRPLRRTRLVVERETVIPSTIRAVVRLSSRPAGTLAANR</sequence>
<organism evidence="1 2">
    <name type="scientific">Tistrella mobilis (strain KA081020-065)</name>
    <dbReference type="NCBI Taxonomy" id="1110502"/>
    <lineage>
        <taxon>Bacteria</taxon>
        <taxon>Pseudomonadati</taxon>
        <taxon>Pseudomonadota</taxon>
        <taxon>Alphaproteobacteria</taxon>
        <taxon>Geminicoccales</taxon>
        <taxon>Geminicoccaceae</taxon>
        <taxon>Tistrella</taxon>
    </lineage>
</organism>
<name>I3TSA7_TISMK</name>